<keyword evidence="4" id="KW-0297">G-protein coupled receptor</keyword>
<feature type="transmembrane region" description="Helical" evidence="8">
    <location>
        <begin position="101"/>
        <end position="120"/>
    </location>
</feature>
<protein>
    <recommendedName>
        <fullName evidence="9">G-protein coupled receptors family 1 profile domain-containing protein</fullName>
    </recommendedName>
</protein>
<evidence type="ECO:0000313" key="11">
    <source>
        <dbReference type="Proteomes" id="UP000076420"/>
    </source>
</evidence>
<proteinExistence type="predicted"/>
<dbReference type="VEuPathDB" id="VectorBase:BGLAX_034202"/>
<keyword evidence="2 8" id="KW-0812">Transmembrane</keyword>
<dbReference type="STRING" id="6526.A0A2C9M1F0"/>
<evidence type="ECO:0000256" key="5">
    <source>
        <dbReference type="ARBA" id="ARBA00023136"/>
    </source>
</evidence>
<dbReference type="EnsemblMetazoa" id="BGLB037406-RA">
    <property type="protein sequence ID" value="BGLB037406-PA"/>
    <property type="gene ID" value="BGLB037406"/>
</dbReference>
<dbReference type="KEGG" id="bgt:106077425"/>
<dbReference type="Pfam" id="PF00001">
    <property type="entry name" value="7tm_1"/>
    <property type="match status" value="1"/>
</dbReference>
<dbReference type="Gene3D" id="1.20.1070.10">
    <property type="entry name" value="Rhodopsin 7-helix transmembrane proteins"/>
    <property type="match status" value="1"/>
</dbReference>
<keyword evidence="3 8" id="KW-1133">Transmembrane helix</keyword>
<dbReference type="InterPro" id="IPR000276">
    <property type="entry name" value="GPCR_Rhodpsn"/>
</dbReference>
<evidence type="ECO:0000313" key="10">
    <source>
        <dbReference type="EnsemblMetazoa" id="BGLB037406-PA"/>
    </source>
</evidence>
<evidence type="ECO:0000256" key="3">
    <source>
        <dbReference type="ARBA" id="ARBA00022989"/>
    </source>
</evidence>
<feature type="transmembrane region" description="Helical" evidence="8">
    <location>
        <begin position="152"/>
        <end position="176"/>
    </location>
</feature>
<evidence type="ECO:0000259" key="9">
    <source>
        <dbReference type="PROSITE" id="PS50262"/>
    </source>
</evidence>
<evidence type="ECO:0000256" key="7">
    <source>
        <dbReference type="ARBA" id="ARBA00023224"/>
    </source>
</evidence>
<dbReference type="GO" id="GO:0004930">
    <property type="term" value="F:G protein-coupled receptor activity"/>
    <property type="evidence" value="ECO:0007669"/>
    <property type="project" value="UniProtKB-KW"/>
</dbReference>
<evidence type="ECO:0000256" key="8">
    <source>
        <dbReference type="SAM" id="Phobius"/>
    </source>
</evidence>
<dbReference type="PANTHER" id="PTHR24243:SF208">
    <property type="entry name" value="PYROKININ-1 RECEPTOR"/>
    <property type="match status" value="1"/>
</dbReference>
<dbReference type="Proteomes" id="UP000076420">
    <property type="component" value="Unassembled WGS sequence"/>
</dbReference>
<comment type="subcellular location">
    <subcellularLocation>
        <location evidence="1">Membrane</location>
        <topology evidence="1">Multi-pass membrane protein</topology>
    </subcellularLocation>
</comment>
<dbReference type="VEuPathDB" id="VectorBase:BGLB037406"/>
<evidence type="ECO:0000256" key="1">
    <source>
        <dbReference type="ARBA" id="ARBA00004141"/>
    </source>
</evidence>
<feature type="domain" description="G-protein coupled receptors family 1 profile" evidence="9">
    <location>
        <begin position="1"/>
        <end position="211"/>
    </location>
</feature>
<accession>A0A2C9M1F0</accession>
<reference evidence="10" key="1">
    <citation type="submission" date="2020-05" db="UniProtKB">
        <authorList>
            <consortium name="EnsemblMetazoa"/>
        </authorList>
    </citation>
    <scope>IDENTIFICATION</scope>
    <source>
        <strain evidence="10">BB02</strain>
    </source>
</reference>
<dbReference type="SUPFAM" id="SSF81321">
    <property type="entry name" value="Family A G protein-coupled receptor-like"/>
    <property type="match status" value="1"/>
</dbReference>
<gene>
    <name evidence="10" type="primary">106077425</name>
</gene>
<feature type="transmembrane region" description="Helical" evidence="8">
    <location>
        <begin position="36"/>
        <end position="55"/>
    </location>
</feature>
<dbReference type="GO" id="GO:0016020">
    <property type="term" value="C:membrane"/>
    <property type="evidence" value="ECO:0007669"/>
    <property type="project" value="UniProtKB-SubCell"/>
</dbReference>
<dbReference type="AlphaFoldDB" id="A0A2C9M1F0"/>
<organism evidence="10 11">
    <name type="scientific">Biomphalaria glabrata</name>
    <name type="common">Bloodfluke planorb</name>
    <name type="synonym">Freshwater snail</name>
    <dbReference type="NCBI Taxonomy" id="6526"/>
    <lineage>
        <taxon>Eukaryota</taxon>
        <taxon>Metazoa</taxon>
        <taxon>Spiralia</taxon>
        <taxon>Lophotrochozoa</taxon>
        <taxon>Mollusca</taxon>
        <taxon>Gastropoda</taxon>
        <taxon>Heterobranchia</taxon>
        <taxon>Euthyneura</taxon>
        <taxon>Panpulmonata</taxon>
        <taxon>Hygrophila</taxon>
        <taxon>Lymnaeoidea</taxon>
        <taxon>Planorbidae</taxon>
        <taxon>Biomphalaria</taxon>
    </lineage>
</organism>
<keyword evidence="7" id="KW-0807">Transducer</keyword>
<evidence type="ECO:0000256" key="2">
    <source>
        <dbReference type="ARBA" id="ARBA00022692"/>
    </source>
</evidence>
<dbReference type="PROSITE" id="PS50262">
    <property type="entry name" value="G_PROTEIN_RECEP_F1_2"/>
    <property type="match status" value="1"/>
</dbReference>
<keyword evidence="6" id="KW-0675">Receptor</keyword>
<feature type="transmembrane region" description="Helical" evidence="8">
    <location>
        <begin position="188"/>
        <end position="212"/>
    </location>
</feature>
<name>A0A2C9M1F0_BIOGL</name>
<dbReference type="PANTHER" id="PTHR24243">
    <property type="entry name" value="G-PROTEIN COUPLED RECEPTOR"/>
    <property type="match status" value="1"/>
</dbReference>
<evidence type="ECO:0000256" key="6">
    <source>
        <dbReference type="ARBA" id="ARBA00023170"/>
    </source>
</evidence>
<dbReference type="InterPro" id="IPR017452">
    <property type="entry name" value="GPCR_Rhodpsn_7TM"/>
</dbReference>
<sequence>MQLQGYFIRVSGVVTAFASFERCLCVVMPLKVRAIITLRVSMCVNVTIFLVLQLHTLPHLLANYVDYKFIPQLNQTILYLFYRDNGEAILQVSYYVTDLCVPYATFVVIISCTSVTVLTLKAKSNWRSSVTLKGSGAPTPASLKERKLVQMLAVVSVIFVVCLAPQSAMLTAVGVVRDLRVGGAKFDISMLCYCFTLLLETIHCSINSIVYYKMSSRYREEIWVMFPFLQKSKK</sequence>
<keyword evidence="5 8" id="KW-0472">Membrane</keyword>
<evidence type="ECO:0000256" key="4">
    <source>
        <dbReference type="ARBA" id="ARBA00023040"/>
    </source>
</evidence>